<name>A0A444V0X2_ACIRT</name>
<sequence>MLEGACRLRPPLRVLGNLLTVNSDPKLLGHLTQEINIPHFLLELIGSILENQTVVQLSLSPPAGWGLFDGLLTLLYQALSEGDGSTASQFMDSALWRFLWLRVGVALEEGRPHWDCFSHNAVSVASSPSPGAAPCLALPSPSQRPSILHPSIHSGI</sequence>
<accession>A0A444V0X2</accession>
<reference evidence="1 2" key="1">
    <citation type="submission" date="2019-01" db="EMBL/GenBank/DDBJ databases">
        <title>Draft Genome and Complete Hox-Cluster Characterization of the Sterlet Sturgeon (Acipenser ruthenus).</title>
        <authorList>
            <person name="Wei Q."/>
        </authorList>
    </citation>
    <scope>NUCLEOTIDE SEQUENCE [LARGE SCALE GENOMIC DNA]</scope>
    <source>
        <strain evidence="1">WHYD16114868_AA</strain>
        <tissue evidence="1">Blood</tissue>
    </source>
</reference>
<organism evidence="1 2">
    <name type="scientific">Acipenser ruthenus</name>
    <name type="common">Sterlet sturgeon</name>
    <dbReference type="NCBI Taxonomy" id="7906"/>
    <lineage>
        <taxon>Eukaryota</taxon>
        <taxon>Metazoa</taxon>
        <taxon>Chordata</taxon>
        <taxon>Craniata</taxon>
        <taxon>Vertebrata</taxon>
        <taxon>Euteleostomi</taxon>
        <taxon>Actinopterygii</taxon>
        <taxon>Chondrostei</taxon>
        <taxon>Acipenseriformes</taxon>
        <taxon>Acipenseridae</taxon>
        <taxon>Acipenser</taxon>
    </lineage>
</organism>
<dbReference type="EMBL" id="SCEB01003773">
    <property type="protein sequence ID" value="RXM94106.1"/>
    <property type="molecule type" value="Genomic_DNA"/>
</dbReference>
<evidence type="ECO:0000313" key="1">
    <source>
        <dbReference type="EMBL" id="RXM94106.1"/>
    </source>
</evidence>
<protein>
    <submittedName>
        <fullName evidence="1">Uncharacterized protein</fullName>
    </submittedName>
</protein>
<proteinExistence type="predicted"/>
<dbReference type="Proteomes" id="UP000289886">
    <property type="component" value="Unassembled WGS sequence"/>
</dbReference>
<keyword evidence="2" id="KW-1185">Reference proteome</keyword>
<dbReference type="AlphaFoldDB" id="A0A444V0X2"/>
<comment type="caution">
    <text evidence="1">The sequence shown here is derived from an EMBL/GenBank/DDBJ whole genome shotgun (WGS) entry which is preliminary data.</text>
</comment>
<evidence type="ECO:0000313" key="2">
    <source>
        <dbReference type="Proteomes" id="UP000289886"/>
    </source>
</evidence>
<gene>
    <name evidence="1" type="ORF">EOD39_18358</name>
</gene>